<dbReference type="AlphaFoldDB" id="A0A0K2SIT0"/>
<keyword evidence="11" id="KW-1185">Reference proteome</keyword>
<keyword evidence="2" id="KW-0813">Transport</keyword>
<evidence type="ECO:0000256" key="5">
    <source>
        <dbReference type="ARBA" id="ARBA00022970"/>
    </source>
</evidence>
<keyword evidence="5" id="KW-0029">Amino-acid transport</keyword>
<dbReference type="InterPro" id="IPR001851">
    <property type="entry name" value="ABC_transp_permease"/>
</dbReference>
<reference evidence="11" key="1">
    <citation type="submission" date="2015-07" db="EMBL/GenBank/DDBJ databases">
        <title>Complete genome sequence and phylogenetic analysis of Limnochorda pilosa.</title>
        <authorList>
            <person name="Watanabe M."/>
            <person name="Kojima H."/>
            <person name="Fukui M."/>
        </authorList>
    </citation>
    <scope>NUCLEOTIDE SEQUENCE [LARGE SCALE GENOMIC DNA]</scope>
    <source>
        <strain evidence="11">HC45</strain>
    </source>
</reference>
<evidence type="ECO:0000256" key="4">
    <source>
        <dbReference type="ARBA" id="ARBA00022692"/>
    </source>
</evidence>
<dbReference type="CDD" id="cd06582">
    <property type="entry name" value="TM_PBP1_LivH_like"/>
    <property type="match status" value="1"/>
</dbReference>
<evidence type="ECO:0000256" key="3">
    <source>
        <dbReference type="ARBA" id="ARBA00022475"/>
    </source>
</evidence>
<evidence type="ECO:0000256" key="6">
    <source>
        <dbReference type="ARBA" id="ARBA00022989"/>
    </source>
</evidence>
<feature type="transmembrane region" description="Helical" evidence="9">
    <location>
        <begin position="85"/>
        <end position="107"/>
    </location>
</feature>
<feature type="transmembrane region" description="Helical" evidence="9">
    <location>
        <begin position="216"/>
        <end position="242"/>
    </location>
</feature>
<protein>
    <submittedName>
        <fullName evidence="10">ABC transporter permease</fullName>
    </submittedName>
</protein>
<keyword evidence="4 9" id="KW-0812">Transmembrane</keyword>
<dbReference type="Pfam" id="PF02653">
    <property type="entry name" value="BPD_transp_2"/>
    <property type="match status" value="1"/>
</dbReference>
<keyword evidence="7 9" id="KW-0472">Membrane</keyword>
<feature type="transmembrane region" description="Helical" evidence="9">
    <location>
        <begin position="127"/>
        <end position="152"/>
    </location>
</feature>
<evidence type="ECO:0000256" key="9">
    <source>
        <dbReference type="SAM" id="Phobius"/>
    </source>
</evidence>
<dbReference type="InterPro" id="IPR052157">
    <property type="entry name" value="BCAA_transport_permease"/>
</dbReference>
<dbReference type="EMBL" id="AP014924">
    <property type="protein sequence ID" value="BAS26932.1"/>
    <property type="molecule type" value="Genomic_DNA"/>
</dbReference>
<evidence type="ECO:0000256" key="7">
    <source>
        <dbReference type="ARBA" id="ARBA00023136"/>
    </source>
</evidence>
<feature type="transmembrane region" description="Helical" evidence="9">
    <location>
        <begin position="254"/>
        <end position="274"/>
    </location>
</feature>
<dbReference type="GO" id="GO:0022857">
    <property type="term" value="F:transmembrane transporter activity"/>
    <property type="evidence" value="ECO:0007669"/>
    <property type="project" value="InterPro"/>
</dbReference>
<dbReference type="STRING" id="1555112.LIP_1075"/>
<dbReference type="Proteomes" id="UP000065807">
    <property type="component" value="Chromosome"/>
</dbReference>
<dbReference type="GO" id="GO:0006865">
    <property type="term" value="P:amino acid transport"/>
    <property type="evidence" value="ECO:0007669"/>
    <property type="project" value="UniProtKB-KW"/>
</dbReference>
<proteinExistence type="inferred from homology"/>
<evidence type="ECO:0000256" key="2">
    <source>
        <dbReference type="ARBA" id="ARBA00022448"/>
    </source>
</evidence>
<sequence length="288" mass="29791">MVNGVVVGSIYALAALGFVLIYKASRVINFAHGDFLALGAFVALAFSDTLRLPFGLAVLATLAVFFLMGLGVERAVLRPLIGKEIIAVIMVTIGLSSILKGLMYLGWGAGYFVFPPFLPDEPIVVGGVYLSTLHLAALAASALFLVVFNLFFSRSTLGISMRAVADDQQAALSLGVSVRRIFGISWAIALVAAVAAGIVVGSITSLSTEGLSAIGILVFPAAIVGGLDSVPGAVVGGLLIGILENLSAGYLSPLLGVGVQQVVPFVVLVLILMVKPYGLFGTVEIERV</sequence>
<comment type="similarity">
    <text evidence="8">Belongs to the binding-protein-dependent transport system permease family. LivHM subfamily.</text>
</comment>
<dbReference type="PATRIC" id="fig|1555112.3.peg.1123"/>
<dbReference type="KEGG" id="lpil:LIP_1075"/>
<organism evidence="10 11">
    <name type="scientific">Limnochorda pilosa</name>
    <dbReference type="NCBI Taxonomy" id="1555112"/>
    <lineage>
        <taxon>Bacteria</taxon>
        <taxon>Bacillati</taxon>
        <taxon>Bacillota</taxon>
        <taxon>Limnochordia</taxon>
        <taxon>Limnochordales</taxon>
        <taxon>Limnochordaceae</taxon>
        <taxon>Limnochorda</taxon>
    </lineage>
</organism>
<accession>A0A0K2SIT0</accession>
<feature type="transmembrane region" description="Helical" evidence="9">
    <location>
        <begin position="27"/>
        <end position="46"/>
    </location>
</feature>
<evidence type="ECO:0000313" key="10">
    <source>
        <dbReference type="EMBL" id="BAS26932.1"/>
    </source>
</evidence>
<feature type="transmembrane region" description="Helical" evidence="9">
    <location>
        <begin position="6"/>
        <end position="22"/>
    </location>
</feature>
<keyword evidence="6 9" id="KW-1133">Transmembrane helix</keyword>
<comment type="subcellular location">
    <subcellularLocation>
        <location evidence="1">Cell membrane</location>
        <topology evidence="1">Multi-pass membrane protein</topology>
    </subcellularLocation>
</comment>
<dbReference type="GO" id="GO:0005886">
    <property type="term" value="C:plasma membrane"/>
    <property type="evidence" value="ECO:0007669"/>
    <property type="project" value="UniProtKB-SubCell"/>
</dbReference>
<evidence type="ECO:0000256" key="1">
    <source>
        <dbReference type="ARBA" id="ARBA00004651"/>
    </source>
</evidence>
<gene>
    <name evidence="10" type="ORF">LIP_1075</name>
</gene>
<reference evidence="11" key="2">
    <citation type="journal article" date="2016" name="Int. J. Syst. Evol. Microbiol.">
        <title>Complete genome sequence and cell structure of Limnochorda pilosa, a Gram-negative spore-former within the phylum Firmicutes.</title>
        <authorList>
            <person name="Watanabe M."/>
            <person name="Kojima H."/>
            <person name="Fukui M."/>
        </authorList>
    </citation>
    <scope>NUCLEOTIDE SEQUENCE [LARGE SCALE GENOMIC DNA]</scope>
    <source>
        <strain evidence="11">HC45</strain>
    </source>
</reference>
<feature type="transmembrane region" description="Helical" evidence="9">
    <location>
        <begin position="52"/>
        <end position="73"/>
    </location>
</feature>
<dbReference type="PANTHER" id="PTHR11795:SF451">
    <property type="entry name" value="ABC TRANSPORTER PERMEASE PROTEIN"/>
    <property type="match status" value="1"/>
</dbReference>
<name>A0A0K2SIT0_LIMPI</name>
<evidence type="ECO:0000313" key="11">
    <source>
        <dbReference type="Proteomes" id="UP000065807"/>
    </source>
</evidence>
<keyword evidence="3" id="KW-1003">Cell membrane</keyword>
<feature type="transmembrane region" description="Helical" evidence="9">
    <location>
        <begin position="181"/>
        <end position="204"/>
    </location>
</feature>
<evidence type="ECO:0000256" key="8">
    <source>
        <dbReference type="ARBA" id="ARBA00037998"/>
    </source>
</evidence>
<dbReference type="PANTHER" id="PTHR11795">
    <property type="entry name" value="BRANCHED-CHAIN AMINO ACID TRANSPORT SYSTEM PERMEASE PROTEIN LIVH"/>
    <property type="match status" value="1"/>
</dbReference>